<dbReference type="CDD" id="cd00130">
    <property type="entry name" value="PAS"/>
    <property type="match status" value="2"/>
</dbReference>
<dbReference type="NCBIfam" id="TIGR00229">
    <property type="entry name" value="sensory_box"/>
    <property type="match status" value="1"/>
</dbReference>
<dbReference type="InterPro" id="IPR013655">
    <property type="entry name" value="PAS_fold_3"/>
</dbReference>
<dbReference type="SUPFAM" id="SSF55785">
    <property type="entry name" value="PYP-like sensor domain (PAS domain)"/>
    <property type="match status" value="2"/>
</dbReference>
<dbReference type="InterPro" id="IPR035965">
    <property type="entry name" value="PAS-like_dom_sf"/>
</dbReference>
<dbReference type="STRING" id="91626.A0A0C9MLX8"/>
<dbReference type="InterPro" id="IPR000014">
    <property type="entry name" value="PAS"/>
</dbReference>
<dbReference type="OrthoDB" id="411251at2759"/>
<dbReference type="InterPro" id="IPR050933">
    <property type="entry name" value="Circadian_TF"/>
</dbReference>
<evidence type="ECO:0000313" key="2">
    <source>
        <dbReference type="EMBL" id="GAN02883.1"/>
    </source>
</evidence>
<keyword evidence="3" id="KW-1185">Reference proteome</keyword>
<accession>A0A0C9MLX8</accession>
<dbReference type="Pfam" id="PF08447">
    <property type="entry name" value="PAS_3"/>
    <property type="match status" value="1"/>
</dbReference>
<evidence type="ECO:0000259" key="1">
    <source>
        <dbReference type="PROSITE" id="PS50112"/>
    </source>
</evidence>
<feature type="domain" description="PAS" evidence="1">
    <location>
        <begin position="1"/>
        <end position="63"/>
    </location>
</feature>
<dbReference type="Gene3D" id="3.30.450.20">
    <property type="entry name" value="PAS domain"/>
    <property type="match status" value="2"/>
</dbReference>
<dbReference type="PROSITE" id="PS50112">
    <property type="entry name" value="PAS"/>
    <property type="match status" value="1"/>
</dbReference>
<dbReference type="EMBL" id="DF836318">
    <property type="protein sequence ID" value="GAN02883.1"/>
    <property type="molecule type" value="Genomic_DNA"/>
</dbReference>
<gene>
    <name evidence="2" type="ORF">MAM1_0029d02332</name>
</gene>
<sequence length="267" mass="30526">MEINFISIYDNTAEAKYLFVSESVTDILGYEPEELVGKGGYSILHPDELEAISIVHRGNVKNERMSSVNTYRNRHKDGHYVLCDVVVHYCYDVLICTNFAITENDCLRHKIRVSSADDVFVIRPDGSIQLAGAWNSSQEKMKKLLAEGNPWDSNLNVISPQEPRFCLFLNRYTSLSIIVFATQMCQDLVGSSQMDLIGESLYDYVDDKDRLNVERLITLAKSNDLINRIRFNWKRRDNGELEFLEAVISCTYDGLVFVARKCGHSMQ</sequence>
<reference evidence="2" key="1">
    <citation type="submission" date="2014-09" db="EMBL/GenBank/DDBJ databases">
        <title>Draft genome sequence of an oleaginous Mucoromycotina fungus Mucor ambiguus NBRC6742.</title>
        <authorList>
            <person name="Takeda I."/>
            <person name="Yamane N."/>
            <person name="Morita T."/>
            <person name="Tamano K."/>
            <person name="Machida M."/>
            <person name="Baker S."/>
            <person name="Koike H."/>
        </authorList>
    </citation>
    <scope>NUCLEOTIDE SEQUENCE</scope>
    <source>
        <strain evidence="2">NBRC 6742</strain>
    </source>
</reference>
<dbReference type="PANTHER" id="PTHR23042">
    <property type="entry name" value="CIRCADIAN PROTEIN CLOCK/ARNT/BMAL/PAS"/>
    <property type="match status" value="1"/>
</dbReference>
<proteinExistence type="predicted"/>
<dbReference type="Proteomes" id="UP000053815">
    <property type="component" value="Unassembled WGS sequence"/>
</dbReference>
<name>A0A0C9MLX8_9FUNG</name>
<organism evidence="2">
    <name type="scientific">Mucor ambiguus</name>
    <dbReference type="NCBI Taxonomy" id="91626"/>
    <lineage>
        <taxon>Eukaryota</taxon>
        <taxon>Fungi</taxon>
        <taxon>Fungi incertae sedis</taxon>
        <taxon>Mucoromycota</taxon>
        <taxon>Mucoromycotina</taxon>
        <taxon>Mucoromycetes</taxon>
        <taxon>Mucorales</taxon>
        <taxon>Mucorineae</taxon>
        <taxon>Mucoraceae</taxon>
        <taxon>Mucor</taxon>
    </lineage>
</organism>
<protein>
    <recommendedName>
        <fullName evidence="1">PAS domain-containing protein</fullName>
    </recommendedName>
</protein>
<evidence type="ECO:0000313" key="3">
    <source>
        <dbReference type="Proteomes" id="UP000053815"/>
    </source>
</evidence>
<dbReference type="AlphaFoldDB" id="A0A0C9MLX8"/>